<dbReference type="Gene3D" id="3.40.1580.10">
    <property type="entry name" value="SMI1/KNR4-like"/>
    <property type="match status" value="1"/>
</dbReference>
<dbReference type="Proteomes" id="UP001211872">
    <property type="component" value="Plasmid unnamed2"/>
</dbReference>
<dbReference type="RefSeq" id="WP_270129348.1">
    <property type="nucleotide sequence ID" value="NZ_CP115397.1"/>
</dbReference>
<reference evidence="3 4" key="1">
    <citation type="journal article" date="2011" name="Int. J. Syst. Evol. Microbiol.">
        <title>Hymenobacter yonginensis sp. nov., isolated from a mesotrophic artificial lake.</title>
        <authorList>
            <person name="Joung Y."/>
            <person name="Cho S.H."/>
            <person name="Kim H."/>
            <person name="Kim S.B."/>
            <person name="Joh K."/>
        </authorList>
    </citation>
    <scope>NUCLEOTIDE SEQUENCE [LARGE SCALE GENOMIC DNA]</scope>
    <source>
        <strain evidence="3 4">KCTC 22745</strain>
    </source>
</reference>
<dbReference type="InterPro" id="IPR037883">
    <property type="entry name" value="Knr4/Smi1-like_sf"/>
</dbReference>
<dbReference type="Pfam" id="PF09346">
    <property type="entry name" value="SMI1_KNR4"/>
    <property type="match status" value="1"/>
</dbReference>
<geneLocation type="plasmid" evidence="3 4">
    <name>unnamed2</name>
</geneLocation>
<gene>
    <name evidence="3" type="ORF">O9Z63_20685</name>
</gene>
<dbReference type="SMART" id="SM00860">
    <property type="entry name" value="SMI1_KNR4"/>
    <property type="match status" value="1"/>
</dbReference>
<dbReference type="EMBL" id="CP115397">
    <property type="protein sequence ID" value="WBO86700.1"/>
    <property type="molecule type" value="Genomic_DNA"/>
</dbReference>
<dbReference type="SUPFAM" id="SSF160631">
    <property type="entry name" value="SMI1/KNR4-like"/>
    <property type="match status" value="1"/>
</dbReference>
<accession>A0ABY7PUX7</accession>
<dbReference type="InterPro" id="IPR018958">
    <property type="entry name" value="Knr4/Smi1-like_dom"/>
</dbReference>
<evidence type="ECO:0000313" key="4">
    <source>
        <dbReference type="Proteomes" id="UP001211872"/>
    </source>
</evidence>
<proteinExistence type="predicted"/>
<name>A0ABY7PUX7_9BACT</name>
<feature type="domain" description="Knr4/Smi1-like" evidence="2">
    <location>
        <begin position="45"/>
        <end position="183"/>
    </location>
</feature>
<feature type="region of interest" description="Disordered" evidence="1">
    <location>
        <begin position="196"/>
        <end position="215"/>
    </location>
</feature>
<keyword evidence="4" id="KW-1185">Reference proteome</keyword>
<organism evidence="3 4">
    <name type="scientific">Hymenobacter yonginensis</name>
    <dbReference type="NCBI Taxonomy" id="748197"/>
    <lineage>
        <taxon>Bacteria</taxon>
        <taxon>Pseudomonadati</taxon>
        <taxon>Bacteroidota</taxon>
        <taxon>Cytophagia</taxon>
        <taxon>Cytophagales</taxon>
        <taxon>Hymenobacteraceae</taxon>
        <taxon>Hymenobacter</taxon>
    </lineage>
</organism>
<evidence type="ECO:0000313" key="3">
    <source>
        <dbReference type="EMBL" id="WBO86700.1"/>
    </source>
</evidence>
<sequence>MEYPAVPGEFMRWFKYHSERHFAELQLDVEAYGLQHQPGTHWRPGLTEPALEAFQAALGFDFPEELRAFYRVMNGTTVPGVNVYGECGTPYDFAPIYFSYPEHLPYIQQRIAELLAIKGLTLDRMKEKAIPFIFPINDFYFLIIDRKTNPVYFLTPVSPTRRNPQPDVYGSLWTDTLQGWLIKDAFARTTHVNDAEEFPDRERNPNYWTSEEEAR</sequence>
<evidence type="ECO:0000259" key="2">
    <source>
        <dbReference type="SMART" id="SM00860"/>
    </source>
</evidence>
<keyword evidence="3" id="KW-0614">Plasmid</keyword>
<protein>
    <submittedName>
        <fullName evidence="3">SMI1/KNR4 family protein</fullName>
    </submittedName>
</protein>
<evidence type="ECO:0000256" key="1">
    <source>
        <dbReference type="SAM" id="MobiDB-lite"/>
    </source>
</evidence>